<evidence type="ECO:0000313" key="2">
    <source>
        <dbReference type="Proteomes" id="UP000663193"/>
    </source>
</evidence>
<proteinExistence type="predicted"/>
<accession>A0A7U2HXP1</accession>
<name>A0A7U2HXP1_PHANO</name>
<dbReference type="VEuPathDB" id="FungiDB:JI435_402570"/>
<evidence type="ECO:0000313" key="1">
    <source>
        <dbReference type="EMBL" id="QRC92491.1"/>
    </source>
</evidence>
<keyword evidence="2" id="KW-1185">Reference proteome</keyword>
<protein>
    <submittedName>
        <fullName evidence="1">Uncharacterized protein</fullName>
    </submittedName>
</protein>
<reference evidence="2" key="1">
    <citation type="journal article" date="2021" name="BMC Genomics">
        <title>Chromosome-level genome assembly and manually-curated proteome of model necrotroph Parastagonospora nodorum Sn15 reveals a genome-wide trove of candidate effector homologs, and redundancy of virulence-related functions within an accessory chromosome.</title>
        <authorList>
            <person name="Bertazzoni S."/>
            <person name="Jones D.A.B."/>
            <person name="Phan H.T."/>
            <person name="Tan K.-C."/>
            <person name="Hane J.K."/>
        </authorList>
    </citation>
    <scope>NUCLEOTIDE SEQUENCE [LARGE SCALE GENOMIC DNA]</scope>
    <source>
        <strain evidence="2">SN15 / ATCC MYA-4574 / FGSC 10173)</strain>
    </source>
</reference>
<gene>
    <name evidence="1" type="ORF">JI435_402570</name>
</gene>
<dbReference type="EMBL" id="CP069024">
    <property type="protein sequence ID" value="QRC92491.1"/>
    <property type="molecule type" value="Genomic_DNA"/>
</dbReference>
<sequence length="123" mass="14121">MFQRGLYLDIWPGSKSGYSRRLYRCLCRPTPNCRAFVIPAHALFSFYDRTLDLPWQRIGARAGRITRSGQRWRHVRPWRMHVSSSVPAIAAAGERKPKRRMVRCRFYSLGPGAWAGGEISAAI</sequence>
<dbReference type="Proteomes" id="UP000663193">
    <property type="component" value="Chromosome 2"/>
</dbReference>
<organism evidence="1 2">
    <name type="scientific">Phaeosphaeria nodorum (strain SN15 / ATCC MYA-4574 / FGSC 10173)</name>
    <name type="common">Glume blotch fungus</name>
    <name type="synonym">Parastagonospora nodorum</name>
    <dbReference type="NCBI Taxonomy" id="321614"/>
    <lineage>
        <taxon>Eukaryota</taxon>
        <taxon>Fungi</taxon>
        <taxon>Dikarya</taxon>
        <taxon>Ascomycota</taxon>
        <taxon>Pezizomycotina</taxon>
        <taxon>Dothideomycetes</taxon>
        <taxon>Pleosporomycetidae</taxon>
        <taxon>Pleosporales</taxon>
        <taxon>Pleosporineae</taxon>
        <taxon>Phaeosphaeriaceae</taxon>
        <taxon>Parastagonospora</taxon>
    </lineage>
</organism>
<dbReference type="AlphaFoldDB" id="A0A7U2HXP1"/>